<keyword evidence="5 6" id="KW-0472">Membrane</keyword>
<evidence type="ECO:0000256" key="5">
    <source>
        <dbReference type="ARBA" id="ARBA00023136"/>
    </source>
</evidence>
<reference evidence="8" key="1">
    <citation type="journal article" date="2014" name="Int. J. Syst. Evol. Microbiol.">
        <title>Complete genome sequence of Corynebacterium casei LMG S-19264T (=DSM 44701T), isolated from a smear-ripened cheese.</title>
        <authorList>
            <consortium name="US DOE Joint Genome Institute (JGI-PGF)"/>
            <person name="Walter F."/>
            <person name="Albersmeier A."/>
            <person name="Kalinowski J."/>
            <person name="Ruckert C."/>
        </authorList>
    </citation>
    <scope>NUCLEOTIDE SEQUENCE</scope>
    <source>
        <strain evidence="8">CGMCC 1.15880</strain>
    </source>
</reference>
<organism evidence="8 9">
    <name type="scientific">Neptunicoccus cionae</name>
    <dbReference type="NCBI Taxonomy" id="2035344"/>
    <lineage>
        <taxon>Bacteria</taxon>
        <taxon>Pseudomonadati</taxon>
        <taxon>Pseudomonadota</taxon>
        <taxon>Alphaproteobacteria</taxon>
        <taxon>Rhodobacterales</taxon>
        <taxon>Paracoccaceae</taxon>
        <taxon>Neptunicoccus</taxon>
    </lineage>
</organism>
<feature type="transmembrane region" description="Helical" evidence="6">
    <location>
        <begin position="49"/>
        <end position="69"/>
    </location>
</feature>
<reference evidence="8" key="2">
    <citation type="submission" date="2020-09" db="EMBL/GenBank/DDBJ databases">
        <authorList>
            <person name="Sun Q."/>
            <person name="Zhou Y."/>
        </authorList>
    </citation>
    <scope>NUCLEOTIDE SEQUENCE</scope>
    <source>
        <strain evidence="8">CGMCC 1.15880</strain>
    </source>
</reference>
<feature type="transmembrane region" description="Helical" evidence="6">
    <location>
        <begin position="24"/>
        <end position="43"/>
    </location>
</feature>
<dbReference type="GO" id="GO:0005886">
    <property type="term" value="C:plasma membrane"/>
    <property type="evidence" value="ECO:0007669"/>
    <property type="project" value="UniProtKB-SubCell"/>
</dbReference>
<keyword evidence="3 6" id="KW-0812">Transmembrane</keyword>
<feature type="domain" description="RDD" evidence="7">
    <location>
        <begin position="21"/>
        <end position="136"/>
    </location>
</feature>
<name>A0A916QRZ0_9RHOB</name>
<evidence type="ECO:0000259" key="7">
    <source>
        <dbReference type="Pfam" id="PF06271"/>
    </source>
</evidence>
<dbReference type="PANTHER" id="PTHR36115:SF4">
    <property type="entry name" value="MEMBRANE PROTEIN"/>
    <property type="match status" value="1"/>
</dbReference>
<sequence length="146" mass="16008">MQITQHPDPRLDAQFYDGVPAKRLVAWVLDLIVVIGICLAFIIASLGLMAFFIPVLALVANFCYRAFCLHRCSATLGMRAVGIEVRNSTGDRLNAAQAMFHTGLFIFIFMSVLGIFANILSILLNDKGQTLHDLLLGTVVINCPVD</sequence>
<protein>
    <submittedName>
        <fullName evidence="8">Membrane protein</fullName>
    </submittedName>
</protein>
<dbReference type="AlphaFoldDB" id="A0A916QRZ0"/>
<evidence type="ECO:0000256" key="6">
    <source>
        <dbReference type="SAM" id="Phobius"/>
    </source>
</evidence>
<evidence type="ECO:0000313" key="9">
    <source>
        <dbReference type="Proteomes" id="UP000628017"/>
    </source>
</evidence>
<gene>
    <name evidence="8" type="ORF">GCM10011498_06210</name>
</gene>
<evidence type="ECO:0000256" key="4">
    <source>
        <dbReference type="ARBA" id="ARBA00022989"/>
    </source>
</evidence>
<dbReference type="EMBL" id="BMKA01000001">
    <property type="protein sequence ID" value="GGA09007.1"/>
    <property type="molecule type" value="Genomic_DNA"/>
</dbReference>
<evidence type="ECO:0000313" key="8">
    <source>
        <dbReference type="EMBL" id="GGA09007.1"/>
    </source>
</evidence>
<keyword evidence="2" id="KW-1003">Cell membrane</keyword>
<proteinExistence type="predicted"/>
<comment type="caution">
    <text evidence="8">The sequence shown here is derived from an EMBL/GenBank/DDBJ whole genome shotgun (WGS) entry which is preliminary data.</text>
</comment>
<keyword evidence="4 6" id="KW-1133">Transmembrane helix</keyword>
<dbReference type="InterPro" id="IPR010432">
    <property type="entry name" value="RDD"/>
</dbReference>
<evidence type="ECO:0000256" key="2">
    <source>
        <dbReference type="ARBA" id="ARBA00022475"/>
    </source>
</evidence>
<comment type="subcellular location">
    <subcellularLocation>
        <location evidence="1">Cell membrane</location>
        <topology evidence="1">Multi-pass membrane protein</topology>
    </subcellularLocation>
</comment>
<evidence type="ECO:0000256" key="3">
    <source>
        <dbReference type="ARBA" id="ARBA00022692"/>
    </source>
</evidence>
<dbReference type="InterPro" id="IPR051791">
    <property type="entry name" value="Pra-immunoreactive"/>
</dbReference>
<dbReference type="Pfam" id="PF06271">
    <property type="entry name" value="RDD"/>
    <property type="match status" value="1"/>
</dbReference>
<dbReference type="RefSeq" id="WP_188670806.1">
    <property type="nucleotide sequence ID" value="NZ_BMKA01000001.1"/>
</dbReference>
<feature type="transmembrane region" description="Helical" evidence="6">
    <location>
        <begin position="102"/>
        <end position="124"/>
    </location>
</feature>
<dbReference type="PANTHER" id="PTHR36115">
    <property type="entry name" value="PROLINE-RICH ANTIGEN HOMOLOG-RELATED"/>
    <property type="match status" value="1"/>
</dbReference>
<accession>A0A916QRZ0</accession>
<keyword evidence="9" id="KW-1185">Reference proteome</keyword>
<dbReference type="Proteomes" id="UP000628017">
    <property type="component" value="Unassembled WGS sequence"/>
</dbReference>
<evidence type="ECO:0000256" key="1">
    <source>
        <dbReference type="ARBA" id="ARBA00004651"/>
    </source>
</evidence>